<evidence type="ECO:0000256" key="1">
    <source>
        <dbReference type="SAM" id="Phobius"/>
    </source>
</evidence>
<protein>
    <submittedName>
        <fullName evidence="2">Uncharacterized protein</fullName>
    </submittedName>
</protein>
<keyword evidence="1" id="KW-1133">Transmembrane helix</keyword>
<proteinExistence type="predicted"/>
<gene>
    <name evidence="2" type="ORF">NCGR_LOCUS16957</name>
</gene>
<dbReference type="EMBL" id="CAJGYO010000004">
    <property type="protein sequence ID" value="CAD6224737.1"/>
    <property type="molecule type" value="Genomic_DNA"/>
</dbReference>
<sequence>MAVAVVILQPHPVLSQLLPDELVVDEGRAPELRQDQPRHQQQFRLVPQRYPARRKEKKWPSLLSVFESLIMIIRMVYILWQFAVLIQELEDILGRHFEEGDEGVDYPVASHCSSSTLVVLSIAQIDAYLIHVTILHTFISYAIGKKNMMNQLAPLLIFICSLTEGISE</sequence>
<dbReference type="Proteomes" id="UP000604825">
    <property type="component" value="Unassembled WGS sequence"/>
</dbReference>
<organism evidence="2 3">
    <name type="scientific">Miscanthus lutarioriparius</name>
    <dbReference type="NCBI Taxonomy" id="422564"/>
    <lineage>
        <taxon>Eukaryota</taxon>
        <taxon>Viridiplantae</taxon>
        <taxon>Streptophyta</taxon>
        <taxon>Embryophyta</taxon>
        <taxon>Tracheophyta</taxon>
        <taxon>Spermatophyta</taxon>
        <taxon>Magnoliopsida</taxon>
        <taxon>Liliopsida</taxon>
        <taxon>Poales</taxon>
        <taxon>Poaceae</taxon>
        <taxon>PACMAD clade</taxon>
        <taxon>Panicoideae</taxon>
        <taxon>Andropogonodae</taxon>
        <taxon>Andropogoneae</taxon>
        <taxon>Saccharinae</taxon>
        <taxon>Miscanthus</taxon>
    </lineage>
</organism>
<comment type="caution">
    <text evidence="2">The sequence shown here is derived from an EMBL/GenBank/DDBJ whole genome shotgun (WGS) entry which is preliminary data.</text>
</comment>
<keyword evidence="3" id="KW-1185">Reference proteome</keyword>
<evidence type="ECO:0000313" key="3">
    <source>
        <dbReference type="Proteomes" id="UP000604825"/>
    </source>
</evidence>
<accession>A0A811NHV7</accession>
<keyword evidence="1" id="KW-0812">Transmembrane</keyword>
<name>A0A811NHV7_9POAL</name>
<feature type="transmembrane region" description="Helical" evidence="1">
    <location>
        <begin position="59"/>
        <end position="80"/>
    </location>
</feature>
<keyword evidence="1" id="KW-0472">Membrane</keyword>
<reference evidence="2" key="1">
    <citation type="submission" date="2020-10" db="EMBL/GenBank/DDBJ databases">
        <authorList>
            <person name="Han B."/>
            <person name="Lu T."/>
            <person name="Zhao Q."/>
            <person name="Huang X."/>
            <person name="Zhao Y."/>
        </authorList>
    </citation>
    <scope>NUCLEOTIDE SEQUENCE</scope>
</reference>
<feature type="transmembrane region" description="Helical" evidence="1">
    <location>
        <begin position="127"/>
        <end position="144"/>
    </location>
</feature>
<evidence type="ECO:0000313" key="2">
    <source>
        <dbReference type="EMBL" id="CAD6224737.1"/>
    </source>
</evidence>
<dbReference type="AlphaFoldDB" id="A0A811NHV7"/>